<proteinExistence type="predicted"/>
<comment type="caution">
    <text evidence="2">The sequence shown here is derived from an EMBL/GenBank/DDBJ whole genome shotgun (WGS) entry which is preliminary data.</text>
</comment>
<gene>
    <name evidence="2" type="ORF">CLV54_3501</name>
</gene>
<feature type="compositionally biased region" description="Basic and acidic residues" evidence="1">
    <location>
        <begin position="104"/>
        <end position="114"/>
    </location>
</feature>
<dbReference type="AlphaFoldDB" id="A0A2M9BB38"/>
<accession>A0A2M9BB38</accession>
<evidence type="ECO:0000313" key="3">
    <source>
        <dbReference type="Proteomes" id="UP000230161"/>
    </source>
</evidence>
<dbReference type="Proteomes" id="UP000230161">
    <property type="component" value="Unassembled WGS sequence"/>
</dbReference>
<evidence type="ECO:0000313" key="2">
    <source>
        <dbReference type="EMBL" id="PJJ55161.1"/>
    </source>
</evidence>
<keyword evidence="3" id="KW-1185">Reference proteome</keyword>
<feature type="region of interest" description="Disordered" evidence="1">
    <location>
        <begin position="98"/>
        <end position="127"/>
    </location>
</feature>
<sequence length="127" mass="14553">MLRLSQEILISGLRDWNSLWHVHEFAEDYVPDDFAENPMKTVISSLQELLEGGYARVGQLVMEGQKSYFVPWTHDRASALAELRSEWTAVTNKRFGDPMPWLENTEKGNAEGRHLLSIRPPDPDADE</sequence>
<evidence type="ECO:0000256" key="1">
    <source>
        <dbReference type="SAM" id="MobiDB-lite"/>
    </source>
</evidence>
<dbReference type="OrthoDB" id="4640995at2"/>
<protein>
    <submittedName>
        <fullName evidence="2">Uncharacterized protein</fullName>
    </submittedName>
</protein>
<name>A0A2M9BB38_9MICO</name>
<organism evidence="2 3">
    <name type="scientific">Compostimonas suwonensis</name>
    <dbReference type="NCBI Taxonomy" id="1048394"/>
    <lineage>
        <taxon>Bacteria</taxon>
        <taxon>Bacillati</taxon>
        <taxon>Actinomycetota</taxon>
        <taxon>Actinomycetes</taxon>
        <taxon>Micrococcales</taxon>
        <taxon>Microbacteriaceae</taxon>
        <taxon>Compostimonas</taxon>
    </lineage>
</organism>
<dbReference type="RefSeq" id="WP_157803057.1">
    <property type="nucleotide sequence ID" value="NZ_PGFB01000008.1"/>
</dbReference>
<reference evidence="2 3" key="1">
    <citation type="submission" date="2017-11" db="EMBL/GenBank/DDBJ databases">
        <title>Genomic Encyclopedia of Archaeal and Bacterial Type Strains, Phase II (KMG-II): From Individual Species to Whole Genera.</title>
        <authorList>
            <person name="Goeker M."/>
        </authorList>
    </citation>
    <scope>NUCLEOTIDE SEQUENCE [LARGE SCALE GENOMIC DNA]</scope>
    <source>
        <strain evidence="2 3">DSM 25625</strain>
    </source>
</reference>
<dbReference type="EMBL" id="PGFB01000008">
    <property type="protein sequence ID" value="PJJ55161.1"/>
    <property type="molecule type" value="Genomic_DNA"/>
</dbReference>